<dbReference type="AlphaFoldDB" id="A0A4Y7K1C4"/>
<evidence type="ECO:0000259" key="2">
    <source>
        <dbReference type="Pfam" id="PF10536"/>
    </source>
</evidence>
<keyword evidence="4" id="KW-1185">Reference proteome</keyword>
<gene>
    <name evidence="3" type="ORF">C5167_009451</name>
</gene>
<feature type="compositionally biased region" description="Acidic residues" evidence="1">
    <location>
        <begin position="146"/>
        <end position="164"/>
    </location>
</feature>
<proteinExistence type="predicted"/>
<name>A0A4Y7K1C4_PAPSO</name>
<feature type="domain" description="Aminotransferase-like plant mobile" evidence="2">
    <location>
        <begin position="295"/>
        <end position="574"/>
    </location>
</feature>
<dbReference type="GO" id="GO:0010073">
    <property type="term" value="P:meristem maintenance"/>
    <property type="evidence" value="ECO:0007669"/>
    <property type="project" value="InterPro"/>
</dbReference>
<evidence type="ECO:0000313" key="3">
    <source>
        <dbReference type="EMBL" id="RZC65765.1"/>
    </source>
</evidence>
<dbReference type="Proteomes" id="UP000316621">
    <property type="component" value="Chromosome 6"/>
</dbReference>
<accession>A0A4Y7K1C4</accession>
<feature type="compositionally biased region" description="Basic and acidic residues" evidence="1">
    <location>
        <begin position="109"/>
        <end position="139"/>
    </location>
</feature>
<dbReference type="Pfam" id="PF10536">
    <property type="entry name" value="PMD"/>
    <property type="match status" value="1"/>
</dbReference>
<evidence type="ECO:0000313" key="4">
    <source>
        <dbReference type="Proteomes" id="UP000316621"/>
    </source>
</evidence>
<dbReference type="PANTHER" id="PTHR46033">
    <property type="entry name" value="PROTEIN MAIN-LIKE 2"/>
    <property type="match status" value="1"/>
</dbReference>
<feature type="region of interest" description="Disordered" evidence="1">
    <location>
        <begin position="77"/>
        <end position="202"/>
    </location>
</feature>
<reference evidence="3 4" key="1">
    <citation type="journal article" date="2018" name="Science">
        <title>The opium poppy genome and morphinan production.</title>
        <authorList>
            <person name="Guo L."/>
            <person name="Winzer T."/>
            <person name="Yang X."/>
            <person name="Li Y."/>
            <person name="Ning Z."/>
            <person name="He Z."/>
            <person name="Teodor R."/>
            <person name="Lu Y."/>
            <person name="Bowser T.A."/>
            <person name="Graham I.A."/>
            <person name="Ye K."/>
        </authorList>
    </citation>
    <scope>NUCLEOTIDE SEQUENCE [LARGE SCALE GENOMIC DNA]</scope>
    <source>
        <strain evidence="4">cv. HN1</strain>
        <tissue evidence="3">Leaves</tissue>
    </source>
</reference>
<dbReference type="EMBL" id="CM010720">
    <property type="protein sequence ID" value="RZC65765.1"/>
    <property type="molecule type" value="Genomic_DNA"/>
</dbReference>
<dbReference type="InterPro" id="IPR044824">
    <property type="entry name" value="MAIN-like"/>
</dbReference>
<protein>
    <recommendedName>
        <fullName evidence="2">Aminotransferase-like plant mobile domain-containing protein</fullName>
    </recommendedName>
</protein>
<dbReference type="PANTHER" id="PTHR46033:SF1">
    <property type="entry name" value="PROTEIN MAIN-LIKE 2"/>
    <property type="match status" value="1"/>
</dbReference>
<feature type="compositionally biased region" description="Basic and acidic residues" evidence="1">
    <location>
        <begin position="77"/>
        <end position="92"/>
    </location>
</feature>
<organism evidence="3 4">
    <name type="scientific">Papaver somniferum</name>
    <name type="common">Opium poppy</name>
    <dbReference type="NCBI Taxonomy" id="3469"/>
    <lineage>
        <taxon>Eukaryota</taxon>
        <taxon>Viridiplantae</taxon>
        <taxon>Streptophyta</taxon>
        <taxon>Embryophyta</taxon>
        <taxon>Tracheophyta</taxon>
        <taxon>Spermatophyta</taxon>
        <taxon>Magnoliopsida</taxon>
        <taxon>Ranunculales</taxon>
        <taxon>Papaveraceae</taxon>
        <taxon>Papaveroideae</taxon>
        <taxon>Papaver</taxon>
    </lineage>
</organism>
<evidence type="ECO:0000256" key="1">
    <source>
        <dbReference type="SAM" id="MobiDB-lite"/>
    </source>
</evidence>
<dbReference type="Gramene" id="RZC65765">
    <property type="protein sequence ID" value="RZC65765"/>
    <property type="gene ID" value="C5167_009451"/>
</dbReference>
<dbReference type="InterPro" id="IPR019557">
    <property type="entry name" value="AminoTfrase-like_pln_mobile"/>
</dbReference>
<sequence>MPPRKKSDAQSKSKLIAQQKLKKRLALIAQEQEHEEQELSDDQLLGNMASVRRMNTTSEPSTGIDLNFYEYAGTKEAKAKETNKGKAKDVVTKKRRKDGLDTPQSLPPRGKDQGRKIRLGADTRGEVWESGRDRSKLVIRESTGAVEEEDEQDEEESEEEDNEIDPTQLANQSQGVVEEGGPSQQPTQGKGKGKEKVKVKSSHLPHVDDMIPDLDRGRIWGASYFDPRYLFGYKDSWARTIYRTYDHKKAVRVCRNQAATHWDLSKEHEEVQAIVKDSGLYPLVENYVKPDMVTVNCFVERYHGETDTMHFPFGETTLILDDAQNIIGLDVIDKLIAERDDHSFEIEWTELHELTNKLLGWDNKTSVEIFYASKIRYTTAAYLLFILGTRVFPDTSSNKVSENYLQYLDPLEEVFTYSWGTVAMTHLMTEMRRASKVVANQFVGNFTLLQVWDYEHFPTLLKDNPFLKFIPVDDPEEPRAKRYEFNSHLKPGNNHRMEEMRLAMDAMTTKYVLFDPYKEARENRQYKWFYNVALYQGPLFHPKGYVMADPRRVMRQLGNKKLPRCMTSSHERDREPRHLVDATNWEPVNNGDEADPTYIDDYLELSYPFVVRPEDVEVPPQKNPPVPTPIEAPHTMTQLNKTVGLLRCRLGKLKKMLGCMYEEGEVLSLEEMKEVVEKLGKIEDPSDITLFGERRKVSVSKKQKTK</sequence>